<dbReference type="PROSITE" id="PS50888">
    <property type="entry name" value="BHLH"/>
    <property type="match status" value="1"/>
</dbReference>
<keyword evidence="9" id="KW-1185">Reference proteome</keyword>
<proteinExistence type="predicted"/>
<dbReference type="GO" id="GO:0046983">
    <property type="term" value="F:protein dimerization activity"/>
    <property type="evidence" value="ECO:0007669"/>
    <property type="project" value="InterPro"/>
</dbReference>
<comment type="subcellular location">
    <subcellularLocation>
        <location evidence="1">Nucleus</location>
    </subcellularLocation>
</comment>
<dbReference type="Pfam" id="PF00010">
    <property type="entry name" value="HLH"/>
    <property type="match status" value="1"/>
</dbReference>
<evidence type="ECO:0000256" key="1">
    <source>
        <dbReference type="ARBA" id="ARBA00004123"/>
    </source>
</evidence>
<dbReference type="Gene3D" id="4.10.280.10">
    <property type="entry name" value="Helix-loop-helix DNA-binding domain"/>
    <property type="match status" value="1"/>
</dbReference>
<protein>
    <recommendedName>
        <fullName evidence="7">BHLH domain-containing protein</fullName>
    </recommendedName>
</protein>
<name>A0A9P9IHG8_9PLEO</name>
<dbReference type="EMBL" id="JAGMWT010000009">
    <property type="protein sequence ID" value="KAH7122208.1"/>
    <property type="molecule type" value="Genomic_DNA"/>
</dbReference>
<dbReference type="GO" id="GO:0000981">
    <property type="term" value="F:DNA-binding transcription factor activity, RNA polymerase II-specific"/>
    <property type="evidence" value="ECO:0007669"/>
    <property type="project" value="TreeGrafter"/>
</dbReference>
<evidence type="ECO:0000256" key="5">
    <source>
        <dbReference type="ARBA" id="ARBA00023242"/>
    </source>
</evidence>
<keyword evidence="3" id="KW-0238">DNA-binding</keyword>
<feature type="compositionally biased region" description="Low complexity" evidence="6">
    <location>
        <begin position="143"/>
        <end position="163"/>
    </location>
</feature>
<dbReference type="PANTHER" id="PTHR15741">
    <property type="entry name" value="BASIC HELIX-LOOP-HELIX ZIP TRANSCRIPTION FACTOR"/>
    <property type="match status" value="1"/>
</dbReference>
<dbReference type="InterPro" id="IPR052207">
    <property type="entry name" value="Max-like/E-box_TFs"/>
</dbReference>
<keyword evidence="2" id="KW-0805">Transcription regulation</keyword>
<keyword evidence="4" id="KW-0804">Transcription</keyword>
<feature type="region of interest" description="Disordered" evidence="6">
    <location>
        <begin position="141"/>
        <end position="163"/>
    </location>
</feature>
<dbReference type="GO" id="GO:0000978">
    <property type="term" value="F:RNA polymerase II cis-regulatory region sequence-specific DNA binding"/>
    <property type="evidence" value="ECO:0007669"/>
    <property type="project" value="TreeGrafter"/>
</dbReference>
<dbReference type="Proteomes" id="UP000700596">
    <property type="component" value="Unassembled WGS sequence"/>
</dbReference>
<evidence type="ECO:0000313" key="8">
    <source>
        <dbReference type="EMBL" id="KAH7122208.1"/>
    </source>
</evidence>
<evidence type="ECO:0000313" key="9">
    <source>
        <dbReference type="Proteomes" id="UP000700596"/>
    </source>
</evidence>
<evidence type="ECO:0000259" key="7">
    <source>
        <dbReference type="PROSITE" id="PS50888"/>
    </source>
</evidence>
<evidence type="ECO:0000256" key="4">
    <source>
        <dbReference type="ARBA" id="ARBA00023163"/>
    </source>
</evidence>
<keyword evidence="5" id="KW-0539">Nucleus</keyword>
<gene>
    <name evidence="8" type="ORF">B0J11DRAFT_332629</name>
</gene>
<evidence type="ECO:0000256" key="6">
    <source>
        <dbReference type="SAM" id="MobiDB-lite"/>
    </source>
</evidence>
<accession>A0A9P9IHG8</accession>
<comment type="caution">
    <text evidence="8">The sequence shown here is derived from an EMBL/GenBank/DDBJ whole genome shotgun (WGS) entry which is preliminary data.</text>
</comment>
<dbReference type="SMART" id="SM00353">
    <property type="entry name" value="HLH"/>
    <property type="match status" value="1"/>
</dbReference>
<evidence type="ECO:0000256" key="2">
    <source>
        <dbReference type="ARBA" id="ARBA00023015"/>
    </source>
</evidence>
<dbReference type="InterPro" id="IPR011598">
    <property type="entry name" value="bHLH_dom"/>
</dbReference>
<dbReference type="SUPFAM" id="SSF47459">
    <property type="entry name" value="HLH, helix-loop-helix DNA-binding domain"/>
    <property type="match status" value="1"/>
</dbReference>
<feature type="domain" description="BHLH" evidence="7">
    <location>
        <begin position="388"/>
        <end position="439"/>
    </location>
</feature>
<feature type="region of interest" description="Disordered" evidence="6">
    <location>
        <begin position="302"/>
        <end position="395"/>
    </location>
</feature>
<feature type="compositionally biased region" description="Basic and acidic residues" evidence="6">
    <location>
        <begin position="379"/>
        <end position="395"/>
    </location>
</feature>
<reference evidence="8" key="1">
    <citation type="journal article" date="2021" name="Nat. Commun.">
        <title>Genetic determinants of endophytism in the Arabidopsis root mycobiome.</title>
        <authorList>
            <person name="Mesny F."/>
            <person name="Miyauchi S."/>
            <person name="Thiergart T."/>
            <person name="Pickel B."/>
            <person name="Atanasova L."/>
            <person name="Karlsson M."/>
            <person name="Huettel B."/>
            <person name="Barry K.W."/>
            <person name="Haridas S."/>
            <person name="Chen C."/>
            <person name="Bauer D."/>
            <person name="Andreopoulos W."/>
            <person name="Pangilinan J."/>
            <person name="LaButti K."/>
            <person name="Riley R."/>
            <person name="Lipzen A."/>
            <person name="Clum A."/>
            <person name="Drula E."/>
            <person name="Henrissat B."/>
            <person name="Kohler A."/>
            <person name="Grigoriev I.V."/>
            <person name="Martin F.M."/>
            <person name="Hacquard S."/>
        </authorList>
    </citation>
    <scope>NUCLEOTIDE SEQUENCE</scope>
    <source>
        <strain evidence="8">MPI-CAGE-CH-0243</strain>
    </source>
</reference>
<dbReference type="AlphaFoldDB" id="A0A9P9IHG8"/>
<dbReference type="OrthoDB" id="5778525at2759"/>
<organism evidence="8 9">
    <name type="scientific">Dendryphion nanum</name>
    <dbReference type="NCBI Taxonomy" id="256645"/>
    <lineage>
        <taxon>Eukaryota</taxon>
        <taxon>Fungi</taxon>
        <taxon>Dikarya</taxon>
        <taxon>Ascomycota</taxon>
        <taxon>Pezizomycotina</taxon>
        <taxon>Dothideomycetes</taxon>
        <taxon>Pleosporomycetidae</taxon>
        <taxon>Pleosporales</taxon>
        <taxon>Torulaceae</taxon>
        <taxon>Dendryphion</taxon>
    </lineage>
</organism>
<dbReference type="PANTHER" id="PTHR15741:SF27">
    <property type="entry name" value="TRANSCRIPTION FACTOR AP-4"/>
    <property type="match status" value="1"/>
</dbReference>
<dbReference type="GO" id="GO:0005634">
    <property type="term" value="C:nucleus"/>
    <property type="evidence" value="ECO:0007669"/>
    <property type="project" value="UniProtKB-SubCell"/>
</dbReference>
<evidence type="ECO:0000256" key="3">
    <source>
        <dbReference type="ARBA" id="ARBA00023125"/>
    </source>
</evidence>
<sequence length="455" mass="50055">MESTEPHSQPFGYTFDTLEHDIFQNTPDTLSNGGQTLLNDSENRTLLDFFSNTNYFYAADAHASITPVQDTKNSLDSFDWGVLPPPASVHQVSTIADQSQLHRGFHTEHALHPEHHQQSFSVAPYPTNIDHSHHTVTLYNTDPVQPHVSHPSSNPNPRSYSVPNLQHNLSISNPVASNVPTGGFGNMPMVHTPHGMMHEQLAALIPNHSENGSIDEQLAAQFSNAQVDIDPPRPSLKRAYTYGTDSAFNATGYVGPPLDNEDTMMHQHLVHGLGIAQPMLGAVNGDDSLSPTGQFAFPLADGLQEDSHDDNPSLNGTSGDERGHTKKRRKTKTSPIKEEGISGSRRKSTSAVRQGKIRKMSVDENPGKKKRHSPAGPKSQRENLSEEQKRSNHIISEQKRRNLIKRGFDDLHQLVPDIHSGGLSKSAVLTETANFLDSIILANNKYSQPYGPTRS</sequence>
<dbReference type="InterPro" id="IPR036638">
    <property type="entry name" value="HLH_DNA-bd_sf"/>
</dbReference>